<proteinExistence type="predicted"/>
<evidence type="ECO:0000313" key="3">
    <source>
        <dbReference type="Proteomes" id="UP001154114"/>
    </source>
</evidence>
<protein>
    <submittedName>
        <fullName evidence="2">Uncharacterized protein</fullName>
    </submittedName>
</protein>
<dbReference type="OrthoDB" id="7482984at2759"/>
<evidence type="ECO:0000313" key="2">
    <source>
        <dbReference type="EMBL" id="CAH0597022.1"/>
    </source>
</evidence>
<organism evidence="2 3">
    <name type="scientific">Chrysodeixis includens</name>
    <name type="common">Soybean looper</name>
    <name type="synonym">Pseudoplusia includens</name>
    <dbReference type="NCBI Taxonomy" id="689277"/>
    <lineage>
        <taxon>Eukaryota</taxon>
        <taxon>Metazoa</taxon>
        <taxon>Ecdysozoa</taxon>
        <taxon>Arthropoda</taxon>
        <taxon>Hexapoda</taxon>
        <taxon>Insecta</taxon>
        <taxon>Pterygota</taxon>
        <taxon>Neoptera</taxon>
        <taxon>Endopterygota</taxon>
        <taxon>Lepidoptera</taxon>
        <taxon>Glossata</taxon>
        <taxon>Ditrysia</taxon>
        <taxon>Noctuoidea</taxon>
        <taxon>Noctuidae</taxon>
        <taxon>Plusiinae</taxon>
        <taxon>Chrysodeixis</taxon>
    </lineage>
</organism>
<accession>A0A9P0BXH3</accession>
<name>A0A9P0BXH3_CHRIL</name>
<dbReference type="EMBL" id="LR824026">
    <property type="protein sequence ID" value="CAH0597022.1"/>
    <property type="molecule type" value="Genomic_DNA"/>
</dbReference>
<dbReference type="AlphaFoldDB" id="A0A9P0BXH3"/>
<gene>
    <name evidence="2" type="ORF">CINC_LOCUS7497</name>
</gene>
<feature type="chain" id="PRO_5040114234" evidence="1">
    <location>
        <begin position="19"/>
        <end position="85"/>
    </location>
</feature>
<feature type="signal peptide" evidence="1">
    <location>
        <begin position="1"/>
        <end position="18"/>
    </location>
</feature>
<keyword evidence="1" id="KW-0732">Signal</keyword>
<evidence type="ECO:0000256" key="1">
    <source>
        <dbReference type="SAM" id="SignalP"/>
    </source>
</evidence>
<keyword evidence="3" id="KW-1185">Reference proteome</keyword>
<dbReference type="Proteomes" id="UP001154114">
    <property type="component" value="Chromosome 23"/>
</dbReference>
<sequence length="85" mass="10011">MKLLALCVIFVTLQYVLSTNYISGFHNHDWICDYELDTLNDIEVKPPKRSVEDKNKNNTNKITMKQKIVLMMKMTYMQGVVRELL</sequence>
<reference evidence="2" key="1">
    <citation type="submission" date="2021-12" db="EMBL/GenBank/DDBJ databases">
        <authorList>
            <person name="King R."/>
        </authorList>
    </citation>
    <scope>NUCLEOTIDE SEQUENCE</scope>
</reference>